<reference evidence="10 11" key="1">
    <citation type="submission" date="2016-10" db="EMBL/GenBank/DDBJ databases">
        <authorList>
            <person name="de Groot N.N."/>
        </authorList>
    </citation>
    <scope>NUCLEOTIDE SEQUENCE [LARGE SCALE GENOMIC DNA]</scope>
    <source>
        <strain evidence="10 11">DSM 18979</strain>
    </source>
</reference>
<dbReference type="PANTHER" id="PTHR43214">
    <property type="entry name" value="TWO-COMPONENT RESPONSE REGULATOR"/>
    <property type="match status" value="1"/>
</dbReference>
<keyword evidence="4" id="KW-0238">DNA-binding</keyword>
<dbReference type="EMBL" id="FOHU01000020">
    <property type="protein sequence ID" value="SET68858.1"/>
    <property type="molecule type" value="Genomic_DNA"/>
</dbReference>
<dbReference type="InterPro" id="IPR000792">
    <property type="entry name" value="Tscrpt_reg_LuxR_C"/>
</dbReference>
<dbReference type="SMART" id="SM00448">
    <property type="entry name" value="REC"/>
    <property type="match status" value="1"/>
</dbReference>
<keyword evidence="2 7" id="KW-0597">Phosphoprotein</keyword>
<evidence type="ECO:0000256" key="4">
    <source>
        <dbReference type="ARBA" id="ARBA00023125"/>
    </source>
</evidence>
<dbReference type="GO" id="GO:0003677">
    <property type="term" value="F:DNA binding"/>
    <property type="evidence" value="ECO:0007669"/>
    <property type="project" value="UniProtKB-KW"/>
</dbReference>
<evidence type="ECO:0000313" key="11">
    <source>
        <dbReference type="Proteomes" id="UP000199568"/>
    </source>
</evidence>
<organism evidence="10 11">
    <name type="scientific">Natronincola peptidivorans</name>
    <dbReference type="NCBI Taxonomy" id="426128"/>
    <lineage>
        <taxon>Bacteria</taxon>
        <taxon>Bacillati</taxon>
        <taxon>Bacillota</taxon>
        <taxon>Clostridia</taxon>
        <taxon>Peptostreptococcales</taxon>
        <taxon>Natronincolaceae</taxon>
        <taxon>Natronincola</taxon>
    </lineage>
</organism>
<gene>
    <name evidence="10" type="ORF">SAMN05660297_03152</name>
</gene>
<dbReference type="GO" id="GO:0000160">
    <property type="term" value="P:phosphorelay signal transduction system"/>
    <property type="evidence" value="ECO:0007669"/>
    <property type="project" value="InterPro"/>
</dbReference>
<dbReference type="InterPro" id="IPR039420">
    <property type="entry name" value="WalR-like"/>
</dbReference>
<dbReference type="PRINTS" id="PR00038">
    <property type="entry name" value="HTHLUXR"/>
</dbReference>
<dbReference type="InterPro" id="IPR058245">
    <property type="entry name" value="NreC/VraR/RcsB-like_REC"/>
</dbReference>
<dbReference type="STRING" id="426128.SAMN05660297_03152"/>
<evidence type="ECO:0000259" key="9">
    <source>
        <dbReference type="PROSITE" id="PS50110"/>
    </source>
</evidence>
<feature type="domain" description="Response regulatory" evidence="9">
    <location>
        <begin position="6"/>
        <end position="122"/>
    </location>
</feature>
<dbReference type="SUPFAM" id="SSF46894">
    <property type="entry name" value="C-terminal effector domain of the bipartite response regulators"/>
    <property type="match status" value="1"/>
</dbReference>
<dbReference type="CDD" id="cd17535">
    <property type="entry name" value="REC_NarL-like"/>
    <property type="match status" value="1"/>
</dbReference>
<dbReference type="PROSITE" id="PS50043">
    <property type="entry name" value="HTH_LUXR_2"/>
    <property type="match status" value="1"/>
</dbReference>
<dbReference type="Pfam" id="PF00072">
    <property type="entry name" value="Response_reg"/>
    <property type="match status" value="1"/>
</dbReference>
<dbReference type="GO" id="GO:0006355">
    <property type="term" value="P:regulation of DNA-templated transcription"/>
    <property type="evidence" value="ECO:0007669"/>
    <property type="project" value="InterPro"/>
</dbReference>
<dbReference type="Pfam" id="PF00196">
    <property type="entry name" value="GerE"/>
    <property type="match status" value="1"/>
</dbReference>
<evidence type="ECO:0000256" key="3">
    <source>
        <dbReference type="ARBA" id="ARBA00023015"/>
    </source>
</evidence>
<evidence type="ECO:0000256" key="1">
    <source>
        <dbReference type="ARBA" id="ARBA00018672"/>
    </source>
</evidence>
<evidence type="ECO:0000259" key="8">
    <source>
        <dbReference type="PROSITE" id="PS50043"/>
    </source>
</evidence>
<dbReference type="SMART" id="SM00421">
    <property type="entry name" value="HTH_LUXR"/>
    <property type="match status" value="1"/>
</dbReference>
<dbReference type="SUPFAM" id="SSF52172">
    <property type="entry name" value="CheY-like"/>
    <property type="match status" value="1"/>
</dbReference>
<sequence length="214" mass="23876">MVNKIRVLIVDDHSVVRKGLKMFLASNPSLEVCGEAESLRDAIRMIDKTNPDVIILDFKLPDGDGINGSITIKARFPDIKIIILTAYTEREMVIGAIRAGVDAYLLKDIESEEIIKTIIAVYEGKSVLDASVTEEVFSTLKVDNGNIKSKYNLSPQETKILEMIALGKVNKEIAEALSISDKTVRNYISNIFKKLNVSNRTEAASYWIRKTNIQ</sequence>
<comment type="function">
    <text evidence="6">May play the central regulatory role in sporulation. It may be an element of the effector pathway responsible for the activation of sporulation genes in response to nutritional stress. Spo0A may act in concert with spo0H (a sigma factor) to control the expression of some genes that are critical to the sporulation process.</text>
</comment>
<name>A0A1I0GCW8_9FIRM</name>
<keyword evidence="11" id="KW-1185">Reference proteome</keyword>
<dbReference type="AlphaFoldDB" id="A0A1I0GCW8"/>
<evidence type="ECO:0000256" key="5">
    <source>
        <dbReference type="ARBA" id="ARBA00023163"/>
    </source>
</evidence>
<evidence type="ECO:0000256" key="6">
    <source>
        <dbReference type="ARBA" id="ARBA00024867"/>
    </source>
</evidence>
<protein>
    <recommendedName>
        <fullName evidence="1">Stage 0 sporulation protein A homolog</fullName>
    </recommendedName>
</protein>
<dbReference type="InterPro" id="IPR011006">
    <property type="entry name" value="CheY-like_superfamily"/>
</dbReference>
<dbReference type="InterPro" id="IPR001789">
    <property type="entry name" value="Sig_transdc_resp-reg_receiver"/>
</dbReference>
<proteinExistence type="predicted"/>
<dbReference type="Gene3D" id="3.40.50.2300">
    <property type="match status" value="1"/>
</dbReference>
<evidence type="ECO:0000256" key="7">
    <source>
        <dbReference type="PROSITE-ProRule" id="PRU00169"/>
    </source>
</evidence>
<evidence type="ECO:0000313" key="10">
    <source>
        <dbReference type="EMBL" id="SET68858.1"/>
    </source>
</evidence>
<feature type="domain" description="HTH luxR-type" evidence="8">
    <location>
        <begin position="146"/>
        <end position="211"/>
    </location>
</feature>
<dbReference type="InterPro" id="IPR016032">
    <property type="entry name" value="Sig_transdc_resp-reg_C-effctor"/>
</dbReference>
<accession>A0A1I0GCW8</accession>
<evidence type="ECO:0000256" key="2">
    <source>
        <dbReference type="ARBA" id="ARBA00022553"/>
    </source>
</evidence>
<feature type="modified residue" description="4-aspartylphosphate" evidence="7">
    <location>
        <position position="57"/>
    </location>
</feature>
<dbReference type="CDD" id="cd06170">
    <property type="entry name" value="LuxR_C_like"/>
    <property type="match status" value="1"/>
</dbReference>
<dbReference type="PANTHER" id="PTHR43214:SF43">
    <property type="entry name" value="TWO-COMPONENT RESPONSE REGULATOR"/>
    <property type="match status" value="1"/>
</dbReference>
<keyword evidence="3" id="KW-0805">Transcription regulation</keyword>
<dbReference type="PROSITE" id="PS00622">
    <property type="entry name" value="HTH_LUXR_1"/>
    <property type="match status" value="1"/>
</dbReference>
<keyword evidence="5" id="KW-0804">Transcription</keyword>
<dbReference type="Proteomes" id="UP000199568">
    <property type="component" value="Unassembled WGS sequence"/>
</dbReference>
<dbReference type="PROSITE" id="PS50110">
    <property type="entry name" value="RESPONSE_REGULATORY"/>
    <property type="match status" value="1"/>
</dbReference>